<evidence type="ECO:0000256" key="7">
    <source>
        <dbReference type="ARBA" id="ARBA00023125"/>
    </source>
</evidence>
<evidence type="ECO:0000256" key="8">
    <source>
        <dbReference type="HAMAP-Rule" id="MF_00983"/>
    </source>
</evidence>
<keyword evidence="7 8" id="KW-0238">DNA-binding</keyword>
<comment type="cofactor">
    <cofactor evidence="8">
        <name>Zn(2+)</name>
        <dbReference type="ChEBI" id="CHEBI:29105"/>
    </cofactor>
    <text evidence="8">Binds 2 zinc ions per subunit.</text>
</comment>
<sequence length="690" mass="74676">MPTSRIPAPHLPVAQVLPLLPLAHLDRAFDYHVKEEQHDIAQPGVKVRIFFHGRRVDGIILSRSAEAEYDGKLAWIEKVISPEVVLPPDSLRLVEAVAERYAGTRSDVIRLAIPPRHAGAESSDTTTAWEELGSVTEPDLSDWLTYRYGESFVDAVLAGQPARAVWQWIPHDSHMQALAALATKVAAGGGGVLIVVPDQKTLDRTVKELKSHVGAKQITELSASLGPQARYRRFLSILHGQGRLVVGTRSAMFAPVHNLRLCVLLDDGNDNLVDRLSPYPHAREVLATRSAHTGCAFIIGGFARTAEAQLLVETGWAHELVAPREVLRSRMPLIRASGDNDFEMARDPLARVARIPRQAFDAMRKALADDRPVLVQVPRTGYMPSLQCGHCRTPARCRHCHGPLAIPSGSAGPGGQDYALPECRWCGRPDGHYVCNECGQSGLRAHVTGAARTAEELGRAFPQIPVLSSGGSRVLDEVPAKAALVISTPGAEPRVAVPDKDTDSPDAAYASYGAAVFLDTWALLMLQDLRATERALKRWLDAAALVAPHDHGGQVVIMADPALPVVQRLIRFDAAGAAAAELATRRDTELPPSVSMAAIDGPGRSLDAIQQLIELPPGSVYLGPTDLPLGVKLPGEYDEKRFGPAQRLLVRAPISQRAALARALKHAMSQRAAQKDELPIRLQVNPIQFG</sequence>
<evidence type="ECO:0000256" key="1">
    <source>
        <dbReference type="ARBA" id="ARBA00022515"/>
    </source>
</evidence>
<feature type="binding site" evidence="8">
    <location>
        <position position="426"/>
    </location>
    <ligand>
        <name>Zn(2+)</name>
        <dbReference type="ChEBI" id="CHEBI:29105"/>
        <label>2</label>
    </ligand>
</feature>
<dbReference type="InterPro" id="IPR042115">
    <property type="entry name" value="PriA_3primeBD_sf"/>
</dbReference>
<feature type="binding site" evidence="8">
    <location>
        <position position="423"/>
    </location>
    <ligand>
        <name>Zn(2+)</name>
        <dbReference type="ChEBI" id="CHEBI:29105"/>
        <label>2</label>
    </ligand>
</feature>
<keyword evidence="5 8" id="KW-0862">Zinc</keyword>
<dbReference type="EMBL" id="CP009245">
    <property type="protein sequence ID" value="APT84825.1"/>
    <property type="molecule type" value="Genomic_DNA"/>
</dbReference>
<feature type="binding site" evidence="8">
    <location>
        <position position="397"/>
    </location>
    <ligand>
        <name>Zn(2+)</name>
        <dbReference type="ChEBI" id="CHEBI:29105"/>
        <label>2</label>
    </ligand>
</feature>
<keyword evidence="3 8" id="KW-0479">Metal-binding</keyword>
<dbReference type="OrthoDB" id="3177118at2"/>
<feature type="binding site" evidence="8">
    <location>
        <position position="400"/>
    </location>
    <ligand>
        <name>Zn(2+)</name>
        <dbReference type="ChEBI" id="CHEBI:29105"/>
        <label>2</label>
    </ligand>
</feature>
<organism evidence="10 11">
    <name type="scientific">Corynebacterium aquilae DSM 44791</name>
    <dbReference type="NCBI Taxonomy" id="1431546"/>
    <lineage>
        <taxon>Bacteria</taxon>
        <taxon>Bacillati</taxon>
        <taxon>Actinomycetota</taxon>
        <taxon>Actinomycetes</taxon>
        <taxon>Mycobacteriales</taxon>
        <taxon>Corynebacteriaceae</taxon>
        <taxon>Corynebacterium</taxon>
    </lineage>
</organism>
<dbReference type="GO" id="GO:0003677">
    <property type="term" value="F:DNA binding"/>
    <property type="evidence" value="ECO:0007669"/>
    <property type="project" value="UniProtKB-UniRule"/>
</dbReference>
<dbReference type="GO" id="GO:1990077">
    <property type="term" value="C:primosome complex"/>
    <property type="evidence" value="ECO:0007669"/>
    <property type="project" value="UniProtKB-UniRule"/>
</dbReference>
<dbReference type="Proteomes" id="UP000185478">
    <property type="component" value="Chromosome"/>
</dbReference>
<proteinExistence type="inferred from homology"/>
<dbReference type="GO" id="GO:0008270">
    <property type="term" value="F:zinc ion binding"/>
    <property type="evidence" value="ECO:0007669"/>
    <property type="project" value="UniProtKB-UniRule"/>
</dbReference>
<keyword evidence="2 8" id="KW-0235">DNA replication</keyword>
<gene>
    <name evidence="8" type="primary">priA</name>
    <name evidence="10" type="ORF">CAQU_06820</name>
</gene>
<dbReference type="SUPFAM" id="SSF52540">
    <property type="entry name" value="P-loop containing nucleoside triphosphate hydrolases"/>
    <property type="match status" value="1"/>
</dbReference>
<dbReference type="HAMAP" id="MF_00983">
    <property type="entry name" value="PriA"/>
    <property type="match status" value="1"/>
</dbReference>
<dbReference type="GO" id="GO:0043138">
    <property type="term" value="F:3'-5' DNA helicase activity"/>
    <property type="evidence" value="ECO:0007669"/>
    <property type="project" value="TreeGrafter"/>
</dbReference>
<evidence type="ECO:0000256" key="5">
    <source>
        <dbReference type="ARBA" id="ARBA00022833"/>
    </source>
</evidence>
<dbReference type="KEGG" id="caqu:CAQU_06820"/>
<feature type="binding site" evidence="8">
    <location>
        <position position="435"/>
    </location>
    <ligand>
        <name>Zn(2+)</name>
        <dbReference type="ChEBI" id="CHEBI:29105"/>
        <label>1</label>
    </ligand>
</feature>
<comment type="similarity">
    <text evidence="8">Belongs to the helicase family. PriA subfamily.</text>
</comment>
<dbReference type="GO" id="GO:0006270">
    <property type="term" value="P:DNA replication initiation"/>
    <property type="evidence" value="ECO:0007669"/>
    <property type="project" value="TreeGrafter"/>
</dbReference>
<dbReference type="GO" id="GO:0006310">
    <property type="term" value="P:DNA recombination"/>
    <property type="evidence" value="ECO:0007669"/>
    <property type="project" value="InterPro"/>
</dbReference>
<feature type="binding site" evidence="8">
    <location>
        <position position="391"/>
    </location>
    <ligand>
        <name>Zn(2+)</name>
        <dbReference type="ChEBI" id="CHEBI:29105"/>
        <label>1</label>
    </ligand>
</feature>
<evidence type="ECO:0000256" key="2">
    <source>
        <dbReference type="ARBA" id="ARBA00022705"/>
    </source>
</evidence>
<keyword evidence="11" id="KW-1185">Reference proteome</keyword>
<reference evidence="10 11" key="1">
    <citation type="submission" date="2014-08" db="EMBL/GenBank/DDBJ databases">
        <title>Complete genome sequence of Corynebacterium aquilae S-613T(T) (=DSM 44791(T)), isolated from the choana of a healthy golden eagle.</title>
        <authorList>
            <person name="Ruckert C."/>
            <person name="Albersmeier A."/>
            <person name="Winkler A."/>
            <person name="Kalinowski J."/>
        </authorList>
    </citation>
    <scope>NUCLEOTIDE SEQUENCE [LARGE SCALE GENOMIC DNA]</scope>
    <source>
        <strain evidence="10 11">S-613</strain>
    </source>
</reference>
<comment type="subunit">
    <text evidence="8">Component of the replication restart primosome.</text>
</comment>
<evidence type="ECO:0000259" key="9">
    <source>
        <dbReference type="Pfam" id="PF17764"/>
    </source>
</evidence>
<dbReference type="Gene3D" id="3.40.1440.60">
    <property type="entry name" value="PriA, 3(prime) DNA-binding domain"/>
    <property type="match status" value="1"/>
</dbReference>
<evidence type="ECO:0000256" key="3">
    <source>
        <dbReference type="ARBA" id="ARBA00022723"/>
    </source>
</evidence>
<dbReference type="RefSeq" id="WP_075726306.1">
    <property type="nucleotide sequence ID" value="NZ_CP009245.1"/>
</dbReference>
<accession>A0A1L7CG74</accession>
<keyword evidence="4 8" id="KW-0547">Nucleotide-binding</keyword>
<evidence type="ECO:0000256" key="4">
    <source>
        <dbReference type="ARBA" id="ARBA00022741"/>
    </source>
</evidence>
<dbReference type="GO" id="GO:0006302">
    <property type="term" value="P:double-strand break repair"/>
    <property type="evidence" value="ECO:0007669"/>
    <property type="project" value="InterPro"/>
</dbReference>
<comment type="caution">
    <text evidence="8">As this protein does not have any detectable helicase domains, it probably does not have helicase activity.</text>
</comment>
<feature type="binding site" evidence="8">
    <location>
        <position position="388"/>
    </location>
    <ligand>
        <name>Zn(2+)</name>
        <dbReference type="ChEBI" id="CHEBI:29105"/>
        <label>1</label>
    </ligand>
</feature>
<dbReference type="InterPro" id="IPR027417">
    <property type="entry name" value="P-loop_NTPase"/>
</dbReference>
<comment type="function">
    <text evidence="8">Initiates the restart of stalled replication forks, which reloads the replicative helicase on sites other than the origin of replication. Recognizes and binds to abandoned replication forks and remodels them to uncover a helicase loading site. Promotes assembly of the primosome at these replication forks.</text>
</comment>
<name>A0A1L7CG74_9CORY</name>
<keyword evidence="6 8" id="KW-0067">ATP-binding</keyword>
<dbReference type="InterPro" id="IPR005259">
    <property type="entry name" value="PriA"/>
</dbReference>
<dbReference type="GO" id="GO:0005524">
    <property type="term" value="F:ATP binding"/>
    <property type="evidence" value="ECO:0007669"/>
    <property type="project" value="UniProtKB-UniRule"/>
</dbReference>
<evidence type="ECO:0000313" key="11">
    <source>
        <dbReference type="Proteomes" id="UP000185478"/>
    </source>
</evidence>
<evidence type="ECO:0000313" key="10">
    <source>
        <dbReference type="EMBL" id="APT84825.1"/>
    </source>
</evidence>
<dbReference type="InterPro" id="IPR041222">
    <property type="entry name" value="PriA_3primeBD"/>
</dbReference>
<dbReference type="STRING" id="1431546.CAQU_06820"/>
<feature type="domain" description="Primosomal protein N' 3' DNA-binding" evidence="9">
    <location>
        <begin position="20"/>
        <end position="114"/>
    </location>
</feature>
<evidence type="ECO:0000256" key="6">
    <source>
        <dbReference type="ARBA" id="ARBA00022840"/>
    </source>
</evidence>
<protein>
    <recommendedName>
        <fullName evidence="8">Probable replication restart protein PriA</fullName>
    </recommendedName>
    <alternativeName>
        <fullName evidence="8">Putative ATP-dependent DNA helicase PriA</fullName>
    </alternativeName>
</protein>
<keyword evidence="1 8" id="KW-0639">Primosome</keyword>
<dbReference type="PANTHER" id="PTHR30580:SF0">
    <property type="entry name" value="PRIMOSOMAL PROTEIN N"/>
    <property type="match status" value="1"/>
</dbReference>
<dbReference type="Pfam" id="PF17764">
    <property type="entry name" value="PriA_3primeBD"/>
    <property type="match status" value="1"/>
</dbReference>
<dbReference type="NCBIfam" id="NF011455">
    <property type="entry name" value="PRK14873.1-5"/>
    <property type="match status" value="1"/>
</dbReference>
<dbReference type="GO" id="GO:0006269">
    <property type="term" value="P:DNA replication, synthesis of primer"/>
    <property type="evidence" value="ECO:0007669"/>
    <property type="project" value="UniProtKB-KW"/>
</dbReference>
<dbReference type="Gene3D" id="3.40.50.300">
    <property type="entry name" value="P-loop containing nucleotide triphosphate hydrolases"/>
    <property type="match status" value="1"/>
</dbReference>
<dbReference type="PANTHER" id="PTHR30580">
    <property type="entry name" value="PRIMOSOMAL PROTEIN N"/>
    <property type="match status" value="1"/>
</dbReference>
<feature type="binding site" evidence="8">
    <location>
        <position position="438"/>
    </location>
    <ligand>
        <name>Zn(2+)</name>
        <dbReference type="ChEBI" id="CHEBI:29105"/>
        <label>1</label>
    </ligand>
</feature>
<dbReference type="AlphaFoldDB" id="A0A1L7CG74"/>